<dbReference type="AlphaFoldDB" id="A0A133KG92"/>
<dbReference type="Proteomes" id="UP000070383">
    <property type="component" value="Unassembled WGS sequence"/>
</dbReference>
<keyword evidence="1" id="KW-0812">Transmembrane</keyword>
<dbReference type="STRING" id="33036.HMPREF3200_00603"/>
<gene>
    <name evidence="2" type="ORF">HMPREF3200_00603</name>
</gene>
<proteinExistence type="predicted"/>
<dbReference type="EMBL" id="LRPM01000022">
    <property type="protein sequence ID" value="KWZ78591.1"/>
    <property type="molecule type" value="Genomic_DNA"/>
</dbReference>
<keyword evidence="1" id="KW-1133">Transmembrane helix</keyword>
<protein>
    <submittedName>
        <fullName evidence="2">Uncharacterized protein</fullName>
    </submittedName>
</protein>
<comment type="caution">
    <text evidence="2">The sequence shown here is derived from an EMBL/GenBank/DDBJ whole genome shotgun (WGS) entry which is preliminary data.</text>
</comment>
<accession>A0A133KG92</accession>
<dbReference type="OrthoDB" id="1693252at2"/>
<evidence type="ECO:0000313" key="2">
    <source>
        <dbReference type="EMBL" id="KWZ78591.1"/>
    </source>
</evidence>
<organism evidence="2 3">
    <name type="scientific">Anaerococcus tetradius</name>
    <dbReference type="NCBI Taxonomy" id="33036"/>
    <lineage>
        <taxon>Bacteria</taxon>
        <taxon>Bacillati</taxon>
        <taxon>Bacillota</taxon>
        <taxon>Tissierellia</taxon>
        <taxon>Tissierellales</taxon>
        <taxon>Peptoniphilaceae</taxon>
        <taxon>Anaerococcus</taxon>
    </lineage>
</organism>
<evidence type="ECO:0000313" key="3">
    <source>
        <dbReference type="Proteomes" id="UP000070383"/>
    </source>
</evidence>
<feature type="transmembrane region" description="Helical" evidence="1">
    <location>
        <begin position="37"/>
        <end position="57"/>
    </location>
</feature>
<evidence type="ECO:0000256" key="1">
    <source>
        <dbReference type="SAM" id="Phobius"/>
    </source>
</evidence>
<feature type="transmembrane region" description="Helical" evidence="1">
    <location>
        <begin position="63"/>
        <end position="79"/>
    </location>
</feature>
<keyword evidence="1" id="KW-0472">Membrane</keyword>
<dbReference type="PATRIC" id="fig|33036.3.peg.601"/>
<name>A0A133KG92_9FIRM</name>
<dbReference type="RefSeq" id="WP_004837043.1">
    <property type="nucleotide sequence ID" value="NZ_CAMPNK010000050.1"/>
</dbReference>
<keyword evidence="3" id="KW-1185">Reference proteome</keyword>
<reference evidence="3" key="1">
    <citation type="submission" date="2016-01" db="EMBL/GenBank/DDBJ databases">
        <authorList>
            <person name="Mitreva M."/>
            <person name="Pepin K.H."/>
            <person name="Mihindukulasuriya K.A."/>
            <person name="Fulton R."/>
            <person name="Fronick C."/>
            <person name="O'Laughlin M."/>
            <person name="Miner T."/>
            <person name="Herter B."/>
            <person name="Rosa B.A."/>
            <person name="Cordes M."/>
            <person name="Tomlinson C."/>
            <person name="Wollam A."/>
            <person name="Palsikar V.B."/>
            <person name="Mardis E.R."/>
            <person name="Wilson R.K."/>
        </authorList>
    </citation>
    <scope>NUCLEOTIDE SEQUENCE [LARGE SCALE GENOMIC DNA]</scope>
    <source>
        <strain evidence="3">MJR8151</strain>
    </source>
</reference>
<sequence>MKNQEKILDEIMEDRNKLLKINKEIEGINKSIPFWKIFAIPLFISLLVFALSFKFSLTDSQRIGIFMVLFALTLVVFTINTRKNIRIQKDILIDERKKIQHKIFEKTKLMANEENNSENS</sequence>